<evidence type="ECO:0008006" key="3">
    <source>
        <dbReference type="Google" id="ProtNLM"/>
    </source>
</evidence>
<dbReference type="RefSeq" id="WP_189000899.1">
    <property type="nucleotide sequence ID" value="NZ_BMOU01000006.1"/>
</dbReference>
<proteinExistence type="predicted"/>
<dbReference type="AlphaFoldDB" id="A0A830GPI0"/>
<accession>A0A830GPI0</accession>
<organism evidence="1 2">
    <name type="scientific">Haloarcula pellucida</name>
    <dbReference type="NCBI Taxonomy" id="1427151"/>
    <lineage>
        <taxon>Archaea</taxon>
        <taxon>Methanobacteriati</taxon>
        <taxon>Methanobacteriota</taxon>
        <taxon>Stenosarchaea group</taxon>
        <taxon>Halobacteria</taxon>
        <taxon>Halobacteriales</taxon>
        <taxon>Haloarculaceae</taxon>
        <taxon>Haloarcula</taxon>
    </lineage>
</organism>
<dbReference type="Proteomes" id="UP000605784">
    <property type="component" value="Unassembled WGS sequence"/>
</dbReference>
<name>A0A830GPI0_9EURY</name>
<dbReference type="EMBL" id="BMOU01000006">
    <property type="protein sequence ID" value="GGO00802.1"/>
    <property type="molecule type" value="Genomic_DNA"/>
</dbReference>
<protein>
    <recommendedName>
        <fullName evidence="3">Transcription antitermination protein</fullName>
    </recommendedName>
</protein>
<comment type="caution">
    <text evidence="1">The sequence shown here is derived from an EMBL/GenBank/DDBJ whole genome shotgun (WGS) entry which is preliminary data.</text>
</comment>
<sequence length="199" mass="20478">MDAAETLDAVREEAGTELDRLGSDKLLIAATGADLTPAAVREAAVTREVGVADGLSGWADDAGAASEAFATAAGAARDRADRIDADPGDPDALADHLQTVASTDARVGAGLVAVPLIADRFYLQVVNFFVNEADEAGADTFRDLRADASDLDPARDALSTLDDEGRDVARDAAVGAIEAAYADYAETLEGMGLDPKPIC</sequence>
<evidence type="ECO:0000313" key="1">
    <source>
        <dbReference type="EMBL" id="GGO00802.1"/>
    </source>
</evidence>
<gene>
    <name evidence="1" type="ORF">GCM10009030_33860</name>
</gene>
<reference evidence="1" key="2">
    <citation type="submission" date="2020-09" db="EMBL/GenBank/DDBJ databases">
        <authorList>
            <person name="Sun Q."/>
            <person name="Ohkuma M."/>
        </authorList>
    </citation>
    <scope>NUCLEOTIDE SEQUENCE</scope>
    <source>
        <strain evidence="1">JCM 17820</strain>
    </source>
</reference>
<evidence type="ECO:0000313" key="2">
    <source>
        <dbReference type="Proteomes" id="UP000605784"/>
    </source>
</evidence>
<keyword evidence="2" id="KW-1185">Reference proteome</keyword>
<reference evidence="1" key="1">
    <citation type="journal article" date="2014" name="Int. J. Syst. Evol. Microbiol.">
        <title>Complete genome sequence of Corynebacterium casei LMG S-19264T (=DSM 44701T), isolated from a smear-ripened cheese.</title>
        <authorList>
            <consortium name="US DOE Joint Genome Institute (JGI-PGF)"/>
            <person name="Walter F."/>
            <person name="Albersmeier A."/>
            <person name="Kalinowski J."/>
            <person name="Ruckert C."/>
        </authorList>
    </citation>
    <scope>NUCLEOTIDE SEQUENCE</scope>
    <source>
        <strain evidence="1">JCM 17820</strain>
    </source>
</reference>